<dbReference type="EMBL" id="CP136336">
    <property type="protein sequence ID" value="WOB06581.1"/>
    <property type="molecule type" value="Genomic_DNA"/>
</dbReference>
<proteinExistence type="predicted"/>
<sequence length="389" mass="42738">MAATDGLRLVARALGASLRRAVAVLRRQPCSAVQAAGLLGGALASGVAGAAPNLPEDRADAMLHIYEGGGLKAYGPAFLVRKKVGENLSLSANYYVDIVSNASIDVVTTASPYKETRNEYIFGADYVVRDATISLSTSHSKEPDYIADATSVDVAQEVFGGMTTLSLGFTRAEDKVGRKGEGTIDYAMHWRYRLGLTQILSPTWLASVNWEAVADDGYLGSPYRVARAFGAAVPERNPRTRSSRAIKFRVLGEVSPGHAARAEYRYFWDNWAIKAHTFELGYSRQIGDLWLVDWYGRYYTQGKALFYSDNATVATTYLSRNRQLATFKSTSLGAKMTYTLKRVPGSYDLKLNAAVERVSFKFSDFTDIRTGQAYKHDANVVQLFLSANF</sequence>
<reference evidence="1 2" key="1">
    <citation type="submission" date="2023-10" db="EMBL/GenBank/DDBJ databases">
        <title>Bacteria for the degradation of biodegradable plastic PBAT(Polybutylene adipate terephthalate).</title>
        <authorList>
            <person name="Weon H.-Y."/>
            <person name="Yeon J."/>
        </authorList>
    </citation>
    <scope>NUCLEOTIDE SEQUENCE [LARGE SCALE GENOMIC DNA]</scope>
    <source>
        <strain evidence="1 2">SBD 7-3</strain>
    </source>
</reference>
<dbReference type="RefSeq" id="WP_316699092.1">
    <property type="nucleotide sequence ID" value="NZ_CP136336.1"/>
</dbReference>
<dbReference type="InterPro" id="IPR021953">
    <property type="entry name" value="DUF3570"/>
</dbReference>
<name>A0ABZ0CTY8_9BURK</name>
<protein>
    <submittedName>
        <fullName evidence="1">DUF3570 domain-containing protein</fullName>
    </submittedName>
</protein>
<dbReference type="Proteomes" id="UP001303946">
    <property type="component" value="Chromosome"/>
</dbReference>
<evidence type="ECO:0000313" key="1">
    <source>
        <dbReference type="EMBL" id="WOB06581.1"/>
    </source>
</evidence>
<gene>
    <name evidence="1" type="ORF">RXV79_16810</name>
</gene>
<accession>A0ABZ0CTY8</accession>
<evidence type="ECO:0000313" key="2">
    <source>
        <dbReference type="Proteomes" id="UP001303946"/>
    </source>
</evidence>
<organism evidence="1 2">
    <name type="scientific">Piscinibacter gummiphilus</name>
    <dbReference type="NCBI Taxonomy" id="946333"/>
    <lineage>
        <taxon>Bacteria</taxon>
        <taxon>Pseudomonadati</taxon>
        <taxon>Pseudomonadota</taxon>
        <taxon>Betaproteobacteria</taxon>
        <taxon>Burkholderiales</taxon>
        <taxon>Sphaerotilaceae</taxon>
        <taxon>Piscinibacter</taxon>
    </lineage>
</organism>
<dbReference type="Pfam" id="PF12094">
    <property type="entry name" value="DUF3570"/>
    <property type="match status" value="1"/>
</dbReference>
<keyword evidence="2" id="KW-1185">Reference proteome</keyword>